<dbReference type="Gene3D" id="3.40.50.720">
    <property type="entry name" value="NAD(P)-binding Rossmann-like Domain"/>
    <property type="match status" value="1"/>
</dbReference>
<sequence>MLPQASISDKKQTSGTSSIGDHPISKTYIETRELLDTDGVYEYQKVRESKEAYKQRTTDLAVFNTGIELDIKTTIIMAPTIFGLGTGPVNQLSIQIPALVRQSMEYDQAVVISDGAGGWDHVHIADLAELFEIVLVAVLKGDEDVPYGATGLLFAETGRHTWMEISQGIASAGQELRALTTDGVRSVSLEEATSWSANGSQQVRELGFASK</sequence>
<dbReference type="OrthoDB" id="10262413at2759"/>
<reference evidence="3" key="2">
    <citation type="journal article" date="2023" name="IMA Fungus">
        <title>Comparative genomic study of the Penicillium genus elucidates a diverse pangenome and 15 lateral gene transfer events.</title>
        <authorList>
            <person name="Petersen C."/>
            <person name="Sorensen T."/>
            <person name="Nielsen M.R."/>
            <person name="Sondergaard T.E."/>
            <person name="Sorensen J.L."/>
            <person name="Fitzpatrick D.A."/>
            <person name="Frisvad J.C."/>
            <person name="Nielsen K.L."/>
        </authorList>
    </citation>
    <scope>NUCLEOTIDE SEQUENCE</scope>
    <source>
        <strain evidence="3">IBT 21472</strain>
    </source>
</reference>
<dbReference type="PANTHER" id="PTHR48079:SF6">
    <property type="entry name" value="NAD(P)-BINDING DOMAIN-CONTAINING PROTEIN-RELATED"/>
    <property type="match status" value="1"/>
</dbReference>
<keyword evidence="4" id="KW-1185">Reference proteome</keyword>
<dbReference type="Proteomes" id="UP001147746">
    <property type="component" value="Unassembled WGS sequence"/>
</dbReference>
<evidence type="ECO:0000259" key="2">
    <source>
        <dbReference type="Pfam" id="PF01370"/>
    </source>
</evidence>
<reference evidence="3" key="1">
    <citation type="submission" date="2022-12" db="EMBL/GenBank/DDBJ databases">
        <authorList>
            <person name="Petersen C."/>
        </authorList>
    </citation>
    <scope>NUCLEOTIDE SEQUENCE</scope>
    <source>
        <strain evidence="3">IBT 21472</strain>
    </source>
</reference>
<comment type="caution">
    <text evidence="3">The sequence shown here is derived from an EMBL/GenBank/DDBJ whole genome shotgun (WGS) entry which is preliminary data.</text>
</comment>
<dbReference type="GO" id="GO:0004029">
    <property type="term" value="F:aldehyde dehydrogenase (NAD+) activity"/>
    <property type="evidence" value="ECO:0007669"/>
    <property type="project" value="TreeGrafter"/>
</dbReference>
<proteinExistence type="predicted"/>
<name>A0A9W9LA91_9EURO</name>
<protein>
    <recommendedName>
        <fullName evidence="2">NAD-dependent epimerase/dehydratase domain-containing protein</fullName>
    </recommendedName>
</protein>
<dbReference type="Pfam" id="PF01370">
    <property type="entry name" value="Epimerase"/>
    <property type="match status" value="1"/>
</dbReference>
<organism evidence="3 4">
    <name type="scientific">Penicillium atrosanguineum</name>
    <dbReference type="NCBI Taxonomy" id="1132637"/>
    <lineage>
        <taxon>Eukaryota</taxon>
        <taxon>Fungi</taxon>
        <taxon>Dikarya</taxon>
        <taxon>Ascomycota</taxon>
        <taxon>Pezizomycotina</taxon>
        <taxon>Eurotiomycetes</taxon>
        <taxon>Eurotiomycetidae</taxon>
        <taxon>Eurotiales</taxon>
        <taxon>Aspergillaceae</taxon>
        <taxon>Penicillium</taxon>
    </lineage>
</organism>
<dbReference type="SUPFAM" id="SSF51735">
    <property type="entry name" value="NAD(P)-binding Rossmann-fold domains"/>
    <property type="match status" value="1"/>
</dbReference>
<dbReference type="InterPro" id="IPR051783">
    <property type="entry name" value="NAD(P)-dependent_oxidoreduct"/>
</dbReference>
<gene>
    <name evidence="3" type="ORF">N7476_007238</name>
</gene>
<dbReference type="InterPro" id="IPR036291">
    <property type="entry name" value="NAD(P)-bd_dom_sf"/>
</dbReference>
<feature type="region of interest" description="Disordered" evidence="1">
    <location>
        <begin position="1"/>
        <end position="23"/>
    </location>
</feature>
<feature type="domain" description="NAD-dependent epimerase/dehydratase" evidence="2">
    <location>
        <begin position="55"/>
        <end position="138"/>
    </location>
</feature>
<evidence type="ECO:0000256" key="1">
    <source>
        <dbReference type="SAM" id="MobiDB-lite"/>
    </source>
</evidence>
<dbReference type="GO" id="GO:0005737">
    <property type="term" value="C:cytoplasm"/>
    <property type="evidence" value="ECO:0007669"/>
    <property type="project" value="TreeGrafter"/>
</dbReference>
<dbReference type="EMBL" id="JAPZBO010000007">
    <property type="protein sequence ID" value="KAJ5311378.1"/>
    <property type="molecule type" value="Genomic_DNA"/>
</dbReference>
<dbReference type="AlphaFoldDB" id="A0A9W9LA91"/>
<accession>A0A9W9LA91</accession>
<evidence type="ECO:0000313" key="4">
    <source>
        <dbReference type="Proteomes" id="UP001147746"/>
    </source>
</evidence>
<dbReference type="InterPro" id="IPR001509">
    <property type="entry name" value="Epimerase_deHydtase"/>
</dbReference>
<dbReference type="PANTHER" id="PTHR48079">
    <property type="entry name" value="PROTEIN YEEZ"/>
    <property type="match status" value="1"/>
</dbReference>
<evidence type="ECO:0000313" key="3">
    <source>
        <dbReference type="EMBL" id="KAJ5311378.1"/>
    </source>
</evidence>